<feature type="coiled-coil region" evidence="1">
    <location>
        <begin position="107"/>
        <end position="182"/>
    </location>
</feature>
<dbReference type="CDD" id="cd23816">
    <property type="entry name" value="RWD_RWDD1"/>
    <property type="match status" value="1"/>
</dbReference>
<dbReference type="Gene3D" id="3.10.110.10">
    <property type="entry name" value="Ubiquitin Conjugating Enzyme"/>
    <property type="match status" value="1"/>
</dbReference>
<name>A0ABM0H114_SACKO</name>
<evidence type="ECO:0000256" key="1">
    <source>
        <dbReference type="SAM" id="Coils"/>
    </source>
</evidence>
<dbReference type="RefSeq" id="XP_002741801.1">
    <property type="nucleotide sequence ID" value="XM_002741755.2"/>
</dbReference>
<evidence type="ECO:0000259" key="2">
    <source>
        <dbReference type="PROSITE" id="PS50908"/>
    </source>
</evidence>
<keyword evidence="1" id="KW-0175">Coiled coil</keyword>
<evidence type="ECO:0000313" key="4">
    <source>
        <dbReference type="RefSeq" id="XP_002741801.1"/>
    </source>
</evidence>
<dbReference type="InterPro" id="IPR032378">
    <property type="entry name" value="ZC3H15/TMA46_C"/>
</dbReference>
<dbReference type="GeneID" id="100379083"/>
<accession>A0ABM0H114</accession>
<dbReference type="Pfam" id="PF05773">
    <property type="entry name" value="RWD"/>
    <property type="match status" value="1"/>
</dbReference>
<reference evidence="4" key="1">
    <citation type="submission" date="2025-08" db="UniProtKB">
        <authorList>
            <consortium name="RefSeq"/>
        </authorList>
    </citation>
    <scope>IDENTIFICATION</scope>
    <source>
        <tissue evidence="4">Testes</tissue>
    </source>
</reference>
<dbReference type="Proteomes" id="UP000694865">
    <property type="component" value="Unplaced"/>
</dbReference>
<dbReference type="Pfam" id="PF16543">
    <property type="entry name" value="DFRP_C"/>
    <property type="match status" value="1"/>
</dbReference>
<dbReference type="InterPro" id="IPR016135">
    <property type="entry name" value="UBQ-conjugating_enzyme/RWD"/>
</dbReference>
<dbReference type="InterPro" id="IPR006575">
    <property type="entry name" value="RWD_dom"/>
</dbReference>
<organism evidence="3 4">
    <name type="scientific">Saccoglossus kowalevskii</name>
    <name type="common">Acorn worm</name>
    <dbReference type="NCBI Taxonomy" id="10224"/>
    <lineage>
        <taxon>Eukaryota</taxon>
        <taxon>Metazoa</taxon>
        <taxon>Hemichordata</taxon>
        <taxon>Enteropneusta</taxon>
        <taxon>Harrimaniidae</taxon>
        <taxon>Saccoglossus</taxon>
    </lineage>
</organism>
<dbReference type="InterPro" id="IPR040213">
    <property type="entry name" value="GIR2-like"/>
</dbReference>
<sequence length="236" mass="27145">MTDYQEEQNNEIEALASIYPDEFTALSEDPHRFKVIISSENTDEDGEDAAITITLQFTYTPRYPDEGPVMEVISADNLDEEDISSILQLLQEQVEENLGMAMVFTLVSAVQERLNEKVDEIKQIEKDEKERIEQEEKTKAEAEEAKKFVGTPVTIETFLAWKAKFDKEIEDKKRQASNEDNNKDKKLTGRQLFERDGTLDVVEEAFLDEEDDNVVVDESLFQDIDDLELGEDFVED</sequence>
<dbReference type="PANTHER" id="PTHR12292">
    <property type="entry name" value="RWD DOMAIN-CONTAINING PROTEIN"/>
    <property type="match status" value="1"/>
</dbReference>
<gene>
    <name evidence="4" type="primary">LOC100379083</name>
</gene>
<keyword evidence="3" id="KW-1185">Reference proteome</keyword>
<protein>
    <submittedName>
        <fullName evidence="4">RWD domain-containing protein 1-like</fullName>
    </submittedName>
</protein>
<evidence type="ECO:0000313" key="3">
    <source>
        <dbReference type="Proteomes" id="UP000694865"/>
    </source>
</evidence>
<dbReference type="SMART" id="SM00591">
    <property type="entry name" value="RWD"/>
    <property type="match status" value="1"/>
</dbReference>
<dbReference type="PROSITE" id="PS50908">
    <property type="entry name" value="RWD"/>
    <property type="match status" value="1"/>
</dbReference>
<feature type="domain" description="RWD" evidence="2">
    <location>
        <begin position="10"/>
        <end position="117"/>
    </location>
</feature>
<dbReference type="SUPFAM" id="SSF54495">
    <property type="entry name" value="UBC-like"/>
    <property type="match status" value="1"/>
</dbReference>
<proteinExistence type="predicted"/>